<dbReference type="STRING" id="1817883.A3G31_05925"/>
<dbReference type="Proteomes" id="UP000178082">
    <property type="component" value="Unassembled WGS sequence"/>
</dbReference>
<sequence length="141" mass="16449">MSEHNIIKTKIFRSTDDFILQRSKRIKEAIAFKGGTIENPKKHLISSLPNGKEAYFFKHGKETLRKVPNVYDMSPNVGANGISETESWAFEKIWEYLIKISIINQITFKKVLVLLYRNCFLLDHQEIKKGKFRYLPSKNLS</sequence>
<comment type="caution">
    <text evidence="1">The sequence shown here is derived from an EMBL/GenBank/DDBJ whole genome shotgun (WGS) entry which is preliminary data.</text>
</comment>
<dbReference type="AlphaFoldDB" id="A0A1F7SEH3"/>
<dbReference type="EMBL" id="MGDI01000038">
    <property type="protein sequence ID" value="OGL51644.1"/>
    <property type="molecule type" value="Genomic_DNA"/>
</dbReference>
<reference evidence="1 2" key="1">
    <citation type="journal article" date="2016" name="Nat. Commun.">
        <title>Thousands of microbial genomes shed light on interconnected biogeochemical processes in an aquifer system.</title>
        <authorList>
            <person name="Anantharaman K."/>
            <person name="Brown C.T."/>
            <person name="Hug L.A."/>
            <person name="Sharon I."/>
            <person name="Castelle C.J."/>
            <person name="Probst A.J."/>
            <person name="Thomas B.C."/>
            <person name="Singh A."/>
            <person name="Wilkins M.J."/>
            <person name="Karaoz U."/>
            <person name="Brodie E.L."/>
            <person name="Williams K.H."/>
            <person name="Hubbard S.S."/>
            <person name="Banfield J.F."/>
        </authorList>
    </citation>
    <scope>NUCLEOTIDE SEQUENCE [LARGE SCALE GENOMIC DNA]</scope>
</reference>
<protein>
    <submittedName>
        <fullName evidence="1">Uncharacterized protein</fullName>
    </submittedName>
</protein>
<accession>A0A1F7SEH3</accession>
<name>A0A1F7SEH3_9BACT</name>
<evidence type="ECO:0000313" key="1">
    <source>
        <dbReference type="EMBL" id="OGL51644.1"/>
    </source>
</evidence>
<organism evidence="1 2">
    <name type="scientific">Candidatus Schekmanbacteria bacterium RIFCSPLOWO2_12_FULL_38_15</name>
    <dbReference type="NCBI Taxonomy" id="1817883"/>
    <lineage>
        <taxon>Bacteria</taxon>
        <taxon>Candidatus Schekmaniibacteriota</taxon>
    </lineage>
</organism>
<evidence type="ECO:0000313" key="2">
    <source>
        <dbReference type="Proteomes" id="UP000178082"/>
    </source>
</evidence>
<gene>
    <name evidence="1" type="ORF">A3G31_05925</name>
</gene>
<proteinExistence type="predicted"/>